<dbReference type="GO" id="GO:0006629">
    <property type="term" value="P:lipid metabolic process"/>
    <property type="evidence" value="ECO:0007669"/>
    <property type="project" value="InterPro"/>
</dbReference>
<keyword evidence="3" id="KW-1133">Transmembrane helix</keyword>
<evidence type="ECO:0000256" key="3">
    <source>
        <dbReference type="SAM" id="Phobius"/>
    </source>
</evidence>
<dbReference type="PROSITE" id="PS51704">
    <property type="entry name" value="GP_PDE"/>
    <property type="match status" value="1"/>
</dbReference>
<dbReference type="AlphaFoldDB" id="A0AAV6SI30"/>
<feature type="transmembrane region" description="Helical" evidence="3">
    <location>
        <begin position="233"/>
        <end position="251"/>
    </location>
</feature>
<dbReference type="PANTHER" id="PTHR23344:SF13">
    <property type="entry name" value="GLYCEROPHOSPHODIESTER PHOSPHODIESTERASE DOMAIN-CONTAINING PROTEIN 4"/>
    <property type="match status" value="1"/>
</dbReference>
<evidence type="ECO:0000313" key="5">
    <source>
        <dbReference type="EMBL" id="KAG7517008.1"/>
    </source>
</evidence>
<keyword evidence="1" id="KW-0378">Hydrolase</keyword>
<dbReference type="InterPro" id="IPR030395">
    <property type="entry name" value="GP_PDE_dom"/>
</dbReference>
<dbReference type="Pfam" id="PF03009">
    <property type="entry name" value="GDPD"/>
    <property type="match status" value="1"/>
</dbReference>
<feature type="transmembrane region" description="Helical" evidence="3">
    <location>
        <begin position="566"/>
        <end position="588"/>
    </location>
</feature>
<feature type="domain" description="GP-PDE" evidence="4">
    <location>
        <begin position="295"/>
        <end position="553"/>
    </location>
</feature>
<feature type="compositionally biased region" description="Low complexity" evidence="2">
    <location>
        <begin position="1"/>
        <end position="12"/>
    </location>
</feature>
<dbReference type="EMBL" id="JAGKHQ010000005">
    <property type="protein sequence ID" value="KAG7517008.1"/>
    <property type="molecule type" value="Genomic_DNA"/>
</dbReference>
<feature type="transmembrane region" description="Helical" evidence="3">
    <location>
        <begin position="150"/>
        <end position="181"/>
    </location>
</feature>
<dbReference type="GO" id="GO:0016020">
    <property type="term" value="C:membrane"/>
    <property type="evidence" value="ECO:0007669"/>
    <property type="project" value="TreeGrafter"/>
</dbReference>
<comment type="caution">
    <text evidence="5">The sequence shown here is derived from an EMBL/GenBank/DDBJ whole genome shotgun (WGS) entry which is preliminary data.</text>
</comment>
<feature type="region of interest" description="Disordered" evidence="2">
    <location>
        <begin position="1"/>
        <end position="29"/>
    </location>
</feature>
<reference evidence="5 6" key="1">
    <citation type="journal article" date="2021" name="Sci. Rep.">
        <title>Chromosome anchoring in Senegalese sole (Solea senegalensis) reveals sex-associated markers and genome rearrangements in flatfish.</title>
        <authorList>
            <person name="Guerrero-Cozar I."/>
            <person name="Gomez-Garrido J."/>
            <person name="Berbel C."/>
            <person name="Martinez-Blanch J.F."/>
            <person name="Alioto T."/>
            <person name="Claros M.G."/>
            <person name="Gagnaire P.A."/>
            <person name="Manchado M."/>
        </authorList>
    </citation>
    <scope>NUCLEOTIDE SEQUENCE [LARGE SCALE GENOMIC DNA]</scope>
    <source>
        <strain evidence="5">Sse05_10M</strain>
    </source>
</reference>
<evidence type="ECO:0000256" key="2">
    <source>
        <dbReference type="SAM" id="MobiDB-lite"/>
    </source>
</evidence>
<gene>
    <name evidence="5" type="ORF">JOB18_046884</name>
</gene>
<keyword evidence="3" id="KW-0812">Transmembrane</keyword>
<dbReference type="GO" id="GO:0008889">
    <property type="term" value="F:glycerophosphodiester phosphodiesterase activity"/>
    <property type="evidence" value="ECO:0007669"/>
    <property type="project" value="TreeGrafter"/>
</dbReference>
<feature type="transmembrane region" description="Helical" evidence="3">
    <location>
        <begin position="263"/>
        <end position="281"/>
    </location>
</feature>
<feature type="transmembrane region" description="Helical" evidence="3">
    <location>
        <begin position="193"/>
        <end position="213"/>
    </location>
</feature>
<evidence type="ECO:0000256" key="1">
    <source>
        <dbReference type="ARBA" id="ARBA00022801"/>
    </source>
</evidence>
<dbReference type="Proteomes" id="UP000693946">
    <property type="component" value="Linkage Group LG13"/>
</dbReference>
<organism evidence="5 6">
    <name type="scientific">Solea senegalensis</name>
    <name type="common">Senegalese sole</name>
    <dbReference type="NCBI Taxonomy" id="28829"/>
    <lineage>
        <taxon>Eukaryota</taxon>
        <taxon>Metazoa</taxon>
        <taxon>Chordata</taxon>
        <taxon>Craniata</taxon>
        <taxon>Vertebrata</taxon>
        <taxon>Euteleostomi</taxon>
        <taxon>Actinopterygii</taxon>
        <taxon>Neopterygii</taxon>
        <taxon>Teleostei</taxon>
        <taxon>Neoteleostei</taxon>
        <taxon>Acanthomorphata</taxon>
        <taxon>Carangaria</taxon>
        <taxon>Pleuronectiformes</taxon>
        <taxon>Pleuronectoidei</taxon>
        <taxon>Soleidae</taxon>
        <taxon>Solea</taxon>
    </lineage>
</organism>
<keyword evidence="3" id="KW-0472">Membrane</keyword>
<name>A0AAV6SI30_SOLSE</name>
<evidence type="ECO:0000313" key="6">
    <source>
        <dbReference type="Proteomes" id="UP000693946"/>
    </source>
</evidence>
<accession>A0AAV6SI30</accession>
<proteinExistence type="predicted"/>
<sequence>MELRRTAATITARETHRSGRNAASEKGHCSAESYPGNIIVLRLQLCPYTATVNRSRSRDKLCLSRGVHNVSAAVGGSARSPCLRPTTSRTSASGVVSERTVRLQVETQRRECHSAWRLLLQQVGGRELCRVAKNDYNDFDWFNFESLGFWFPWSMVLLVVTAVCFSYVSVLTLLAVCLLSEGQKLYLHWSHKVLMAVTLIFSVGAVVVLSSMWGDEWTTTLLSFQVTAPYLHVGGVLLMTLLAWPIAMHFFRINRRVLRGAIMVVYVVILSRLYMLPMGFYSPCIKDKSTLGRAPALIGHRGAPMLAPENTLMSFEKAVETGSDGLETDVTVSYDGVPFLMHDDTLQRTTDVHRVFPNMSDLPAAMFTWAELERLNAGAWFLKHSPFGSAGSLGADERQRAGNQSVCSLQAFLQLAARTERLVIFDLYRPPAGHPYRHTWVQRVLQVINGSSIPSSQVLWLPSDFRAQVQEMDPDLQQTSGGRLPLEELQSNHIVRMNLHYTSLSAELVKDYAVVNISTNLYVISQPWLYSLAWCNGVHSVTTNAPQLLSTMNAPLFLMSPEEYTLMWSLTDVFSLLLIIVIFIFHCWRERGHTSYSANRTTPESCMYSKFRTETGDIWSISSTSSLPEKTLNLATPQKSDICV</sequence>
<evidence type="ECO:0000259" key="4">
    <source>
        <dbReference type="PROSITE" id="PS51704"/>
    </source>
</evidence>
<protein>
    <submittedName>
        <fullName evidence="5">Glycerophosphodiester phosphodiesterase domain-containing 5-like</fullName>
    </submittedName>
</protein>
<feature type="compositionally biased region" description="Basic and acidic residues" evidence="2">
    <location>
        <begin position="13"/>
        <end position="29"/>
    </location>
</feature>
<keyword evidence="6" id="KW-1185">Reference proteome</keyword>
<dbReference type="PANTHER" id="PTHR23344">
    <property type="entry name" value="GLYCEROPHOSPHORYL DIESTER PHOSPHODIESTERASE"/>
    <property type="match status" value="1"/>
</dbReference>